<dbReference type="InterPro" id="IPR032675">
    <property type="entry name" value="LRR_dom_sf"/>
</dbReference>
<dbReference type="OrthoDB" id="3252356at2759"/>
<proteinExistence type="predicted"/>
<dbReference type="AlphaFoldDB" id="A0A8H6SEG9"/>
<sequence length="462" mass="52231">MSSFSSNIASAVEEWNRSQAWDNIRASTTRDAALEQTQDTSPTSIHHFPNELLETFFALAITPPTLSEPPEGEPQITSPTTFLHVCRRWRHVALETGRLWTSVILTFPTSTAQVTRMLHWLQRSQTCALDILFDFRDPDWVVIDEEDEHEFTAADIDAVLNIPLVRESVYRWRSLELLVDTWHPMLSFLQHTQQFGQDMTNLETLRLARCNAYFACHEQPFQPATLNISLPLFGPNFTSCHLREVSFVGVHVDWELAELSLIGLTSLELKYQAQDVMPTIPSLARILRGNPLLEKLSIMGHVPQGQSNVNKEPILHLPHVSEFIFGFVDVELGINFMQTFSFPALRVLTLENVGISLRDEDAENSESFFVWLCRSPSTLNLPSITNLALISIHISSTLFDSLFRSLPQLRVLHLSGLVPDGHQCALSVIRTQNLARLHSVIVKQNASSPLSMHTSFDLETSD</sequence>
<protein>
    <submittedName>
        <fullName evidence="1">Fatty acid hydroxylase</fullName>
    </submittedName>
</protein>
<dbReference type="Gene3D" id="3.80.10.10">
    <property type="entry name" value="Ribonuclease Inhibitor"/>
    <property type="match status" value="1"/>
</dbReference>
<gene>
    <name evidence="1" type="ORF">MIND_00961700</name>
</gene>
<dbReference type="SUPFAM" id="SSF52047">
    <property type="entry name" value="RNI-like"/>
    <property type="match status" value="1"/>
</dbReference>
<name>A0A8H6SEG9_9AGAR</name>
<organism evidence="1 2">
    <name type="scientific">Mycena indigotica</name>
    <dbReference type="NCBI Taxonomy" id="2126181"/>
    <lineage>
        <taxon>Eukaryota</taxon>
        <taxon>Fungi</taxon>
        <taxon>Dikarya</taxon>
        <taxon>Basidiomycota</taxon>
        <taxon>Agaricomycotina</taxon>
        <taxon>Agaricomycetes</taxon>
        <taxon>Agaricomycetidae</taxon>
        <taxon>Agaricales</taxon>
        <taxon>Marasmiineae</taxon>
        <taxon>Mycenaceae</taxon>
        <taxon>Mycena</taxon>
    </lineage>
</organism>
<reference evidence="1" key="1">
    <citation type="submission" date="2020-05" db="EMBL/GenBank/DDBJ databases">
        <title>Mycena genomes resolve the evolution of fungal bioluminescence.</title>
        <authorList>
            <person name="Tsai I.J."/>
        </authorList>
    </citation>
    <scope>NUCLEOTIDE SEQUENCE</scope>
    <source>
        <strain evidence="1">171206Taipei</strain>
    </source>
</reference>
<comment type="caution">
    <text evidence="1">The sequence shown here is derived from an EMBL/GenBank/DDBJ whole genome shotgun (WGS) entry which is preliminary data.</text>
</comment>
<accession>A0A8H6SEG9</accession>
<keyword evidence="2" id="KW-1185">Reference proteome</keyword>
<dbReference type="GeneID" id="59348748"/>
<evidence type="ECO:0000313" key="1">
    <source>
        <dbReference type="EMBL" id="KAF7297285.1"/>
    </source>
</evidence>
<dbReference type="RefSeq" id="XP_037217644.1">
    <property type="nucleotide sequence ID" value="XM_037366232.1"/>
</dbReference>
<evidence type="ECO:0000313" key="2">
    <source>
        <dbReference type="Proteomes" id="UP000636479"/>
    </source>
</evidence>
<dbReference type="EMBL" id="JACAZF010000008">
    <property type="protein sequence ID" value="KAF7297285.1"/>
    <property type="molecule type" value="Genomic_DNA"/>
</dbReference>
<dbReference type="Proteomes" id="UP000636479">
    <property type="component" value="Unassembled WGS sequence"/>
</dbReference>